<keyword evidence="1" id="KW-0472">Membrane</keyword>
<reference evidence="2 3" key="1">
    <citation type="submission" date="2024-01" db="EMBL/GenBank/DDBJ databases">
        <title>The genomes of 5 underutilized Papilionoideae crops provide insights into root nodulation and disease resistanc.</title>
        <authorList>
            <person name="Jiang F."/>
        </authorList>
    </citation>
    <scope>NUCLEOTIDE SEQUENCE [LARGE SCALE GENOMIC DNA]</scope>
    <source>
        <strain evidence="2">LVBAO_FW01</strain>
        <tissue evidence="2">Leaves</tissue>
    </source>
</reference>
<protein>
    <submittedName>
        <fullName evidence="2">Uncharacterized protein</fullName>
    </submittedName>
</protein>
<proteinExistence type="predicted"/>
<keyword evidence="3" id="KW-1185">Reference proteome</keyword>
<sequence length="68" mass="7712">MSNPPSSIHKENSFPSSGIGRRDFRHGGDWLIFASWSLTLEAIGFEFIALSSTLSYRLFQVSRYQGKE</sequence>
<dbReference type="AlphaFoldDB" id="A0AAN9L830"/>
<dbReference type="EMBL" id="JAYMYQ010000005">
    <property type="protein sequence ID" value="KAK7330914.1"/>
    <property type="molecule type" value="Genomic_DNA"/>
</dbReference>
<keyword evidence="1" id="KW-0812">Transmembrane</keyword>
<feature type="transmembrane region" description="Helical" evidence="1">
    <location>
        <begin position="30"/>
        <end position="50"/>
    </location>
</feature>
<dbReference type="Proteomes" id="UP001367508">
    <property type="component" value="Unassembled WGS sequence"/>
</dbReference>
<organism evidence="2 3">
    <name type="scientific">Canavalia gladiata</name>
    <name type="common">Sword bean</name>
    <name type="synonym">Dolichos gladiatus</name>
    <dbReference type="NCBI Taxonomy" id="3824"/>
    <lineage>
        <taxon>Eukaryota</taxon>
        <taxon>Viridiplantae</taxon>
        <taxon>Streptophyta</taxon>
        <taxon>Embryophyta</taxon>
        <taxon>Tracheophyta</taxon>
        <taxon>Spermatophyta</taxon>
        <taxon>Magnoliopsida</taxon>
        <taxon>eudicotyledons</taxon>
        <taxon>Gunneridae</taxon>
        <taxon>Pentapetalae</taxon>
        <taxon>rosids</taxon>
        <taxon>fabids</taxon>
        <taxon>Fabales</taxon>
        <taxon>Fabaceae</taxon>
        <taxon>Papilionoideae</taxon>
        <taxon>50 kb inversion clade</taxon>
        <taxon>NPAAA clade</taxon>
        <taxon>indigoferoid/millettioid clade</taxon>
        <taxon>Phaseoleae</taxon>
        <taxon>Canavalia</taxon>
    </lineage>
</organism>
<keyword evidence="1" id="KW-1133">Transmembrane helix</keyword>
<evidence type="ECO:0000313" key="2">
    <source>
        <dbReference type="EMBL" id="KAK7330914.1"/>
    </source>
</evidence>
<accession>A0AAN9L830</accession>
<gene>
    <name evidence="2" type="ORF">VNO77_25120</name>
</gene>
<comment type="caution">
    <text evidence="2">The sequence shown here is derived from an EMBL/GenBank/DDBJ whole genome shotgun (WGS) entry which is preliminary data.</text>
</comment>
<name>A0AAN9L830_CANGL</name>
<evidence type="ECO:0000256" key="1">
    <source>
        <dbReference type="SAM" id="Phobius"/>
    </source>
</evidence>
<evidence type="ECO:0000313" key="3">
    <source>
        <dbReference type="Proteomes" id="UP001367508"/>
    </source>
</evidence>